<keyword evidence="2" id="KW-1133">Transmembrane helix</keyword>
<dbReference type="InterPro" id="IPR023365">
    <property type="entry name" value="Sortase_dom-sf"/>
</dbReference>
<dbReference type="RefSeq" id="WP_128387720.1">
    <property type="nucleotide sequence ID" value="NZ_CP035037.1"/>
</dbReference>
<keyword evidence="2" id="KW-0812">Transmembrane</keyword>
<feature type="transmembrane region" description="Helical" evidence="2">
    <location>
        <begin position="20"/>
        <end position="38"/>
    </location>
</feature>
<organism evidence="3 4">
    <name type="scientific">Leucobacter muris</name>
    <dbReference type="NCBI Taxonomy" id="1935379"/>
    <lineage>
        <taxon>Bacteria</taxon>
        <taxon>Bacillati</taxon>
        <taxon>Actinomycetota</taxon>
        <taxon>Actinomycetes</taxon>
        <taxon>Micrococcales</taxon>
        <taxon>Microbacteriaceae</taxon>
        <taxon>Leucobacter</taxon>
    </lineage>
</organism>
<dbReference type="NCBIfam" id="NF033747">
    <property type="entry name" value="class_E_sortase"/>
    <property type="match status" value="1"/>
</dbReference>
<reference evidence="3 4" key="1">
    <citation type="submission" date="2019-01" db="EMBL/GenBank/DDBJ databases">
        <title>Leucobacter muris sp. nov. isolated from the nose of a laboratory mouse.</title>
        <authorList>
            <person name="Benga L."/>
            <person name="Sproeer C."/>
            <person name="Schumann P."/>
            <person name="Verbarg S."/>
            <person name="Bunk B."/>
            <person name="Engelhardt E."/>
            <person name="Benten P.M."/>
            <person name="Sager M."/>
        </authorList>
    </citation>
    <scope>NUCLEOTIDE SEQUENCE [LARGE SCALE GENOMIC DNA]</scope>
    <source>
        <strain evidence="3 4">DSM 101948</strain>
    </source>
</reference>
<dbReference type="CDD" id="cd05830">
    <property type="entry name" value="Sortase_E"/>
    <property type="match status" value="1"/>
</dbReference>
<name>A0ABX5QJD3_9MICO</name>
<dbReference type="InterPro" id="IPR005754">
    <property type="entry name" value="Sortase"/>
</dbReference>
<evidence type="ECO:0000256" key="2">
    <source>
        <dbReference type="SAM" id="Phobius"/>
    </source>
</evidence>
<keyword evidence="1" id="KW-0378">Hydrolase</keyword>
<dbReference type="InterPro" id="IPR053465">
    <property type="entry name" value="Sortase_Class_E"/>
</dbReference>
<protein>
    <submittedName>
        <fullName evidence="3">Class E sortase</fullName>
    </submittedName>
</protein>
<proteinExistence type="predicted"/>
<dbReference type="InterPro" id="IPR042003">
    <property type="entry name" value="Sortase_E"/>
</dbReference>
<sequence length="259" mass="28626">METRDRRGRRRQARLSPLTVIGELLLLGGLGVLGYIIWQPWHTGVGVTAKQAELSESDSARWDAEHTAQPYDGVVPVTARPASAEVFGVLRVPAFGTAYANRVAETTDWWTVLNLDDKGIGHYEDTQMPGEPGNVALAGHRSGPLINSFREVMNLRVGDPLFLETADGWYTYRFRNIEYVLPDAGDVLNPFPRLEGEPGTDQILTLTTCHPKWAGSDERAIAYSVFESFQPRADGPPAELLELNPTMEGHQALRGDQES</sequence>
<dbReference type="SUPFAM" id="SSF63817">
    <property type="entry name" value="Sortase"/>
    <property type="match status" value="1"/>
</dbReference>
<evidence type="ECO:0000256" key="1">
    <source>
        <dbReference type="ARBA" id="ARBA00022801"/>
    </source>
</evidence>
<dbReference type="NCBIfam" id="TIGR01076">
    <property type="entry name" value="sortase_fam"/>
    <property type="match status" value="1"/>
</dbReference>
<keyword evidence="4" id="KW-1185">Reference proteome</keyword>
<evidence type="ECO:0000313" key="3">
    <source>
        <dbReference type="EMBL" id="QAB19063.1"/>
    </source>
</evidence>
<dbReference type="Gene3D" id="2.40.260.10">
    <property type="entry name" value="Sortase"/>
    <property type="match status" value="1"/>
</dbReference>
<gene>
    <name evidence="3" type="ORF">Leucomu_00110</name>
</gene>
<dbReference type="EMBL" id="CP035037">
    <property type="protein sequence ID" value="QAB19063.1"/>
    <property type="molecule type" value="Genomic_DNA"/>
</dbReference>
<accession>A0ABX5QJD3</accession>
<dbReference type="Proteomes" id="UP000285768">
    <property type="component" value="Chromosome"/>
</dbReference>
<dbReference type="Pfam" id="PF04203">
    <property type="entry name" value="Sortase"/>
    <property type="match status" value="1"/>
</dbReference>
<keyword evidence="2" id="KW-0472">Membrane</keyword>
<evidence type="ECO:0000313" key="4">
    <source>
        <dbReference type="Proteomes" id="UP000285768"/>
    </source>
</evidence>